<feature type="domain" description="HTH cro/C1-type" evidence="1">
    <location>
        <begin position="10"/>
        <end position="66"/>
    </location>
</feature>
<dbReference type="Gene3D" id="1.10.260.40">
    <property type="entry name" value="lambda repressor-like DNA-binding domains"/>
    <property type="match status" value="1"/>
</dbReference>
<organism evidence="2 3">
    <name type="scientific">Microcoleus asticus IPMA8</name>
    <dbReference type="NCBI Taxonomy" id="2563858"/>
    <lineage>
        <taxon>Bacteria</taxon>
        <taxon>Bacillati</taxon>
        <taxon>Cyanobacteriota</taxon>
        <taxon>Cyanophyceae</taxon>
        <taxon>Oscillatoriophycideae</taxon>
        <taxon>Oscillatoriales</taxon>
        <taxon>Microcoleaceae</taxon>
        <taxon>Microcoleus</taxon>
        <taxon>Microcoleus asticus</taxon>
    </lineage>
</organism>
<proteinExistence type="predicted"/>
<dbReference type="Proteomes" id="UP000702425">
    <property type="component" value="Unassembled WGS sequence"/>
</dbReference>
<keyword evidence="3" id="KW-1185">Reference proteome</keyword>
<dbReference type="EMBL" id="SRRZ01000074">
    <property type="protein sequence ID" value="NQE36096.1"/>
    <property type="molecule type" value="Genomic_DNA"/>
</dbReference>
<comment type="caution">
    <text evidence="2">The sequence shown here is derived from an EMBL/GenBank/DDBJ whole genome shotgun (WGS) entry which is preliminary data.</text>
</comment>
<dbReference type="GeneID" id="303679389"/>
<sequence>MSKGLVRLRVRELAAEKGWTLKEVAERSGVGYSTISNYARSQGMAMVDFAAVHKLARTFDVMIEDFVVILEK</sequence>
<accession>A0ABX2D0K3</accession>
<dbReference type="PROSITE" id="PS50943">
    <property type="entry name" value="HTH_CROC1"/>
    <property type="match status" value="1"/>
</dbReference>
<dbReference type="InterPro" id="IPR001387">
    <property type="entry name" value="Cro/C1-type_HTH"/>
</dbReference>
<dbReference type="SMART" id="SM00530">
    <property type="entry name" value="HTH_XRE"/>
    <property type="match status" value="1"/>
</dbReference>
<evidence type="ECO:0000313" key="3">
    <source>
        <dbReference type="Proteomes" id="UP000702425"/>
    </source>
</evidence>
<gene>
    <name evidence="2" type="ORF">E5S67_03859</name>
</gene>
<dbReference type="Pfam" id="PF01381">
    <property type="entry name" value="HTH_3"/>
    <property type="match status" value="1"/>
</dbReference>
<protein>
    <recommendedName>
        <fullName evidence="1">HTH cro/C1-type domain-containing protein</fullName>
    </recommendedName>
</protein>
<evidence type="ECO:0000259" key="1">
    <source>
        <dbReference type="PROSITE" id="PS50943"/>
    </source>
</evidence>
<name>A0ABX2D0K3_9CYAN</name>
<dbReference type="CDD" id="cd00093">
    <property type="entry name" value="HTH_XRE"/>
    <property type="match status" value="1"/>
</dbReference>
<dbReference type="RefSeq" id="WP_006632503.1">
    <property type="nucleotide sequence ID" value="NZ_CAWPPK010000290.1"/>
</dbReference>
<reference evidence="2 3" key="1">
    <citation type="journal article" date="2020" name="Sci. Rep.">
        <title>A novel cyanobacterial geosmin producer, revising GeoA distribution and dispersion patterns in Bacteria.</title>
        <authorList>
            <person name="Churro C."/>
            <person name="Semedo-Aguiar A.P."/>
            <person name="Silva A.D."/>
            <person name="Pereira-Leal J.B."/>
            <person name="Leite R.B."/>
        </authorList>
    </citation>
    <scope>NUCLEOTIDE SEQUENCE [LARGE SCALE GENOMIC DNA]</scope>
    <source>
        <strain evidence="2 3">IPMA8</strain>
    </source>
</reference>
<evidence type="ECO:0000313" key="2">
    <source>
        <dbReference type="EMBL" id="NQE36096.1"/>
    </source>
</evidence>
<dbReference type="InterPro" id="IPR010982">
    <property type="entry name" value="Lambda_DNA-bd_dom_sf"/>
</dbReference>
<dbReference type="SUPFAM" id="SSF47413">
    <property type="entry name" value="lambda repressor-like DNA-binding domains"/>
    <property type="match status" value="1"/>
</dbReference>